<accession>D0WFI8</accession>
<dbReference type="EMBL" id="ACUX02000006">
    <property type="protein sequence ID" value="EEZ61251.1"/>
    <property type="molecule type" value="Genomic_DNA"/>
</dbReference>
<dbReference type="Proteomes" id="UP000006001">
    <property type="component" value="Unassembled WGS sequence"/>
</dbReference>
<reference evidence="1" key="1">
    <citation type="submission" date="2009-10" db="EMBL/GenBank/DDBJ databases">
        <authorList>
            <person name="Weinstock G."/>
            <person name="Sodergren E."/>
            <person name="Clifton S."/>
            <person name="Fulton L."/>
            <person name="Fulton B."/>
            <person name="Courtney L."/>
            <person name="Fronick C."/>
            <person name="Harrison M."/>
            <person name="Strong C."/>
            <person name="Farmer C."/>
            <person name="Delahaunty K."/>
            <person name="Markovic C."/>
            <person name="Hall O."/>
            <person name="Minx P."/>
            <person name="Tomlinson C."/>
            <person name="Mitreva M."/>
            <person name="Nelson J."/>
            <person name="Hou S."/>
            <person name="Wollam A."/>
            <person name="Pepin K.H."/>
            <person name="Johnson M."/>
            <person name="Bhonagiri V."/>
            <person name="Nash W.E."/>
            <person name="Warren W."/>
            <person name="Chinwalla A."/>
            <person name="Mardis E.R."/>
            <person name="Wilson R.K."/>
        </authorList>
    </citation>
    <scope>NUCLEOTIDE SEQUENCE [LARGE SCALE GENOMIC DNA]</scope>
    <source>
        <strain evidence="1">ATCC 700122</strain>
    </source>
</reference>
<keyword evidence="2" id="KW-1185">Reference proteome</keyword>
<dbReference type="AlphaFoldDB" id="D0WFI8"/>
<dbReference type="HOGENOM" id="CLU_3048052_0_0_11"/>
<evidence type="ECO:0008006" key="3">
    <source>
        <dbReference type="Google" id="ProtNLM"/>
    </source>
</evidence>
<evidence type="ECO:0000313" key="1">
    <source>
        <dbReference type="EMBL" id="EEZ61251.1"/>
    </source>
</evidence>
<evidence type="ECO:0000313" key="2">
    <source>
        <dbReference type="Proteomes" id="UP000006001"/>
    </source>
</evidence>
<proteinExistence type="predicted"/>
<name>D0WFI8_SLAES</name>
<organism evidence="1 2">
    <name type="scientific">Slackia exigua (strain ATCC 700122 / DSM 15923 / CIP 105133 / JCM 11022 / KCTC 5966 / S-7)</name>
    <dbReference type="NCBI Taxonomy" id="649764"/>
    <lineage>
        <taxon>Bacteria</taxon>
        <taxon>Bacillati</taxon>
        <taxon>Actinomycetota</taxon>
        <taxon>Coriobacteriia</taxon>
        <taxon>Eggerthellales</taxon>
        <taxon>Eggerthellaceae</taxon>
        <taxon>Slackia</taxon>
    </lineage>
</organism>
<protein>
    <recommendedName>
        <fullName evidence="3">Lipoprotein</fullName>
    </recommendedName>
</protein>
<comment type="caution">
    <text evidence="1">The sequence shown here is derived from an EMBL/GenBank/DDBJ whole genome shotgun (WGS) entry which is preliminary data.</text>
</comment>
<gene>
    <name evidence="1" type="ORF">HMPREF0762_00586</name>
</gene>
<dbReference type="PROSITE" id="PS51257">
    <property type="entry name" value="PROKAR_LIPOPROTEIN"/>
    <property type="match status" value="1"/>
</dbReference>
<sequence length="54" mass="5986">MKIADARQCSSKAPSASGSGTYACVFVRCAAMSRDMRKPRPHGRGFRMAVHRMR</sequence>